<comment type="caution">
    <text evidence="2">The sequence shown here is derived from an EMBL/GenBank/DDBJ whole genome shotgun (WGS) entry which is preliminary data.</text>
</comment>
<dbReference type="AlphaFoldDB" id="A0A368NHI3"/>
<dbReference type="PANTHER" id="PTHR42658:SF1">
    <property type="entry name" value="HYDROLASE TATD"/>
    <property type="match status" value="1"/>
</dbReference>
<sequence length="302" mass="34228">MMNYFDPHIHMVSRTTDDYQNMADAGIIGVIEPAFWQGQPRTSVGSFVDYYDMLVGWERFRASQFGIIHYCTMGLNPKESNDIALAEEVMKLLPRYLAKEGVVGVGEIGFDDITPNEERFMAEQIQLAKQLSLPVLVHTPHRDKLTGTERTIAMIKEIGIDENMVLIDHLNEQTLPLVLETECWRGHSIYPNTKMSEPRMVKLLQQYGTEKMVINSAADWGVSDPLKVPKTAQAMRDASFSEQDISLVTFENPINFFAQSGRISVEEVSRPAIDQTQRWLDNSALRGQEPVVETDTTKVDQD</sequence>
<dbReference type="Pfam" id="PF01026">
    <property type="entry name" value="TatD_DNase"/>
    <property type="match status" value="1"/>
</dbReference>
<dbReference type="InterPro" id="IPR032466">
    <property type="entry name" value="Metal_Hydrolase"/>
</dbReference>
<evidence type="ECO:0000313" key="3">
    <source>
        <dbReference type="Proteomes" id="UP000252558"/>
    </source>
</evidence>
<organism evidence="2 3">
    <name type="scientific">Corallincola holothuriorum</name>
    <dbReference type="NCBI Taxonomy" id="2282215"/>
    <lineage>
        <taxon>Bacteria</taxon>
        <taxon>Pseudomonadati</taxon>
        <taxon>Pseudomonadota</taxon>
        <taxon>Gammaproteobacteria</taxon>
        <taxon>Alteromonadales</taxon>
        <taxon>Psychromonadaceae</taxon>
        <taxon>Corallincola</taxon>
    </lineage>
</organism>
<dbReference type="Proteomes" id="UP000252558">
    <property type="component" value="Unassembled WGS sequence"/>
</dbReference>
<accession>A0A368NHI3</accession>
<dbReference type="GO" id="GO:0046872">
    <property type="term" value="F:metal ion binding"/>
    <property type="evidence" value="ECO:0007669"/>
    <property type="project" value="UniProtKB-KW"/>
</dbReference>
<dbReference type="SUPFAM" id="SSF51556">
    <property type="entry name" value="Metallo-dependent hydrolases"/>
    <property type="match status" value="1"/>
</dbReference>
<dbReference type="InterPro" id="IPR012022">
    <property type="entry name" value="UCP005295"/>
</dbReference>
<reference evidence="2 3" key="1">
    <citation type="submission" date="2018-07" db="EMBL/GenBank/DDBJ databases">
        <title>Corallincola holothuriorum sp. nov., a new facultative anaerobe isolated from sea cucumber Apostichopus japonicus.</title>
        <authorList>
            <person name="Xia H."/>
        </authorList>
    </citation>
    <scope>NUCLEOTIDE SEQUENCE [LARGE SCALE GENOMIC DNA]</scope>
    <source>
        <strain evidence="2 3">C4</strain>
    </source>
</reference>
<keyword evidence="3" id="KW-1185">Reference proteome</keyword>
<dbReference type="PANTHER" id="PTHR42658">
    <property type="entry name" value="HYDROLASE TATD"/>
    <property type="match status" value="1"/>
</dbReference>
<proteinExistence type="inferred from homology"/>
<dbReference type="GO" id="GO:0016788">
    <property type="term" value="F:hydrolase activity, acting on ester bonds"/>
    <property type="evidence" value="ECO:0007669"/>
    <property type="project" value="UniProtKB-UniRule"/>
</dbReference>
<dbReference type="InterPro" id="IPR001130">
    <property type="entry name" value="TatD-like"/>
</dbReference>
<dbReference type="Gene3D" id="3.20.20.140">
    <property type="entry name" value="Metal-dependent hydrolases"/>
    <property type="match status" value="1"/>
</dbReference>
<evidence type="ECO:0000256" key="1">
    <source>
        <dbReference type="PIRNR" id="PIRNR005295"/>
    </source>
</evidence>
<name>A0A368NHI3_9GAMM</name>
<gene>
    <name evidence="2" type="ORF">DU002_12650</name>
</gene>
<protein>
    <submittedName>
        <fullName evidence="2">Hydrolase TatD</fullName>
    </submittedName>
</protein>
<keyword evidence="1 2" id="KW-0378">Hydrolase</keyword>
<dbReference type="OrthoDB" id="9783157at2"/>
<keyword evidence="1" id="KW-0479">Metal-binding</keyword>
<evidence type="ECO:0000313" key="2">
    <source>
        <dbReference type="EMBL" id="RCU49195.1"/>
    </source>
</evidence>
<dbReference type="PIRSF" id="PIRSF005295">
    <property type="entry name" value="UCP005295_TatD"/>
    <property type="match status" value="1"/>
</dbReference>
<dbReference type="EMBL" id="QPID01000007">
    <property type="protein sequence ID" value="RCU49195.1"/>
    <property type="molecule type" value="Genomic_DNA"/>
</dbReference>
<comment type="similarity">
    <text evidence="1">Belongs to the metallo-dependent hydrolases superfamily.</text>
</comment>